<keyword evidence="3" id="KW-0597">Phosphoprotein</keyword>
<dbReference type="EC" id="2.7.13.3" evidence="2"/>
<dbReference type="Gene3D" id="3.30.565.10">
    <property type="entry name" value="Histidine kinase-like ATPase, C-terminal domain"/>
    <property type="match status" value="1"/>
</dbReference>
<dbReference type="CDD" id="cd00082">
    <property type="entry name" value="HisKA"/>
    <property type="match status" value="1"/>
</dbReference>
<evidence type="ECO:0000259" key="7">
    <source>
        <dbReference type="PROSITE" id="PS50109"/>
    </source>
</evidence>
<evidence type="ECO:0000256" key="6">
    <source>
        <dbReference type="SAM" id="Coils"/>
    </source>
</evidence>
<dbReference type="Proteomes" id="UP001501725">
    <property type="component" value="Unassembled WGS sequence"/>
</dbReference>
<dbReference type="InterPro" id="IPR035965">
    <property type="entry name" value="PAS-like_dom_sf"/>
</dbReference>
<dbReference type="PANTHER" id="PTHR43304">
    <property type="entry name" value="PHYTOCHROME-LIKE PROTEIN CPH1"/>
    <property type="match status" value="1"/>
</dbReference>
<dbReference type="InterPro" id="IPR036890">
    <property type="entry name" value="HATPase_C_sf"/>
</dbReference>
<dbReference type="PROSITE" id="PS50112">
    <property type="entry name" value="PAS"/>
    <property type="match status" value="1"/>
</dbReference>
<feature type="domain" description="Histidine kinase" evidence="7">
    <location>
        <begin position="330"/>
        <end position="544"/>
    </location>
</feature>
<evidence type="ECO:0000259" key="9">
    <source>
        <dbReference type="PROSITE" id="PS50113"/>
    </source>
</evidence>
<reference evidence="11" key="1">
    <citation type="journal article" date="2019" name="Int. J. Syst. Evol. Microbiol.">
        <title>The Global Catalogue of Microorganisms (GCM) 10K type strain sequencing project: providing services to taxonomists for standard genome sequencing and annotation.</title>
        <authorList>
            <consortium name="The Broad Institute Genomics Platform"/>
            <consortium name="The Broad Institute Genome Sequencing Center for Infectious Disease"/>
            <person name="Wu L."/>
            <person name="Ma J."/>
        </authorList>
    </citation>
    <scope>NUCLEOTIDE SEQUENCE [LARGE SCALE GENOMIC DNA]</scope>
    <source>
        <strain evidence="11">JCM 17919</strain>
    </source>
</reference>
<dbReference type="EMBL" id="BAABGY010000016">
    <property type="protein sequence ID" value="GAA4341732.1"/>
    <property type="molecule type" value="Genomic_DNA"/>
</dbReference>
<dbReference type="InterPro" id="IPR003661">
    <property type="entry name" value="HisK_dim/P_dom"/>
</dbReference>
<keyword evidence="6" id="KW-0175">Coiled coil</keyword>
<feature type="coiled-coil region" evidence="6">
    <location>
        <begin position="286"/>
        <end position="320"/>
    </location>
</feature>
<dbReference type="PANTHER" id="PTHR43304:SF1">
    <property type="entry name" value="PAC DOMAIN-CONTAINING PROTEIN"/>
    <property type="match status" value="1"/>
</dbReference>
<dbReference type="InterPro" id="IPR005467">
    <property type="entry name" value="His_kinase_dom"/>
</dbReference>
<comment type="caution">
    <text evidence="10">The sequence shown here is derived from an EMBL/GenBank/DDBJ whole genome shotgun (WGS) entry which is preliminary data.</text>
</comment>
<dbReference type="SUPFAM" id="SSF47384">
    <property type="entry name" value="Homodimeric domain of signal transducing histidine kinase"/>
    <property type="match status" value="1"/>
</dbReference>
<dbReference type="PROSITE" id="PS50113">
    <property type="entry name" value="PAC"/>
    <property type="match status" value="1"/>
</dbReference>
<dbReference type="PRINTS" id="PR00344">
    <property type="entry name" value="BCTRLSENSOR"/>
</dbReference>
<dbReference type="RefSeq" id="WP_345257726.1">
    <property type="nucleotide sequence ID" value="NZ_BAABGY010000016.1"/>
</dbReference>
<dbReference type="InterPro" id="IPR000014">
    <property type="entry name" value="PAS"/>
</dbReference>
<dbReference type="InterPro" id="IPR013655">
    <property type="entry name" value="PAS_fold_3"/>
</dbReference>
<dbReference type="Gene3D" id="3.30.450.20">
    <property type="entry name" value="PAS domain"/>
    <property type="match status" value="1"/>
</dbReference>
<evidence type="ECO:0000259" key="8">
    <source>
        <dbReference type="PROSITE" id="PS50112"/>
    </source>
</evidence>
<evidence type="ECO:0000313" key="11">
    <source>
        <dbReference type="Proteomes" id="UP001501725"/>
    </source>
</evidence>
<keyword evidence="11" id="KW-1185">Reference proteome</keyword>
<dbReference type="SMART" id="SM00388">
    <property type="entry name" value="HisKA"/>
    <property type="match status" value="1"/>
</dbReference>
<evidence type="ECO:0000313" key="10">
    <source>
        <dbReference type="EMBL" id="GAA4341732.1"/>
    </source>
</evidence>
<dbReference type="SMART" id="SM00387">
    <property type="entry name" value="HATPase_c"/>
    <property type="match status" value="1"/>
</dbReference>
<dbReference type="InterPro" id="IPR052162">
    <property type="entry name" value="Sensor_kinase/Photoreceptor"/>
</dbReference>
<protein>
    <recommendedName>
        <fullName evidence="2">histidine kinase</fullName>
        <ecNumber evidence="2">2.7.13.3</ecNumber>
    </recommendedName>
</protein>
<dbReference type="NCBIfam" id="TIGR00229">
    <property type="entry name" value="sensory_box"/>
    <property type="match status" value="1"/>
</dbReference>
<feature type="domain" description="PAS" evidence="8">
    <location>
        <begin position="165"/>
        <end position="224"/>
    </location>
</feature>
<dbReference type="InterPro" id="IPR004358">
    <property type="entry name" value="Sig_transdc_His_kin-like_C"/>
</dbReference>
<evidence type="ECO:0000256" key="5">
    <source>
        <dbReference type="ARBA" id="ARBA00022777"/>
    </source>
</evidence>
<evidence type="ECO:0000256" key="2">
    <source>
        <dbReference type="ARBA" id="ARBA00012438"/>
    </source>
</evidence>
<evidence type="ECO:0000256" key="4">
    <source>
        <dbReference type="ARBA" id="ARBA00022679"/>
    </source>
</evidence>
<dbReference type="InterPro" id="IPR003594">
    <property type="entry name" value="HATPase_dom"/>
</dbReference>
<evidence type="ECO:0000256" key="3">
    <source>
        <dbReference type="ARBA" id="ARBA00022553"/>
    </source>
</evidence>
<dbReference type="SMART" id="SM00086">
    <property type="entry name" value="PAC"/>
    <property type="match status" value="1"/>
</dbReference>
<dbReference type="Gene3D" id="1.10.287.130">
    <property type="match status" value="1"/>
</dbReference>
<dbReference type="SMART" id="SM00091">
    <property type="entry name" value="PAS"/>
    <property type="match status" value="1"/>
</dbReference>
<proteinExistence type="predicted"/>
<dbReference type="Pfam" id="PF02518">
    <property type="entry name" value="HATPase_c"/>
    <property type="match status" value="1"/>
</dbReference>
<dbReference type="CDD" id="cd00130">
    <property type="entry name" value="PAS"/>
    <property type="match status" value="1"/>
</dbReference>
<name>A0ABP8HNL2_9BACT</name>
<dbReference type="InterPro" id="IPR036097">
    <property type="entry name" value="HisK_dim/P_sf"/>
</dbReference>
<dbReference type="Pfam" id="PF00512">
    <property type="entry name" value="HisKA"/>
    <property type="match status" value="1"/>
</dbReference>
<dbReference type="SUPFAM" id="SSF55785">
    <property type="entry name" value="PYP-like sensor domain (PAS domain)"/>
    <property type="match status" value="1"/>
</dbReference>
<accession>A0ABP8HNL2</accession>
<dbReference type="PROSITE" id="PS50109">
    <property type="entry name" value="HIS_KIN"/>
    <property type="match status" value="1"/>
</dbReference>
<dbReference type="SUPFAM" id="SSF55874">
    <property type="entry name" value="ATPase domain of HSP90 chaperone/DNA topoisomerase II/histidine kinase"/>
    <property type="match status" value="1"/>
</dbReference>
<evidence type="ECO:0000256" key="1">
    <source>
        <dbReference type="ARBA" id="ARBA00000085"/>
    </source>
</evidence>
<dbReference type="InterPro" id="IPR000700">
    <property type="entry name" value="PAS-assoc_C"/>
</dbReference>
<sequence>MKTQEIIRVTLQNEMDLILAHKRSMRLGELAGLSLSAQTTFATAVSEVARNTIDHGKNGCLVLSVTTGQKEKYIIARINDDEPQLQKYEGLEYAKRLVSKYNISTSGNETSIELYYYIPLSDKLDARRIDSWRLQFREEPALSPYEEIKRKNEQLQDLAQKLKESEQQYKTLTNALPLIIFTLSEAGNLVYANEWLRRFTGAGIAELNETRWRGVVHPEDYDSFALLINHNPPLGAATIKTQCRLRHRSEDEYYWHLASISPLRDEEGRLQYWIGYLVDINAQKMMETTLRNNEELKETQQQLREHQDALETNISNLNRSNRELQEFAYVASHDLQEPTRKISFYSDYLLNKYEGQLDPKGRDYLGHMQRAARRMRTLINDLLAFAQVEREGITFKPVNLNELVQQVVQGLELPIAEKHAAVEVADLPTIDADPGRMHQLFQNLLSNSLKYAREDLPPQVRVYAEVDGDQCTICVADNGIGFDEKYLPQMFALFQRLHSGKKYEGTGLGLAICQKIVAVHHGSIRAQSQVGEGATFILTLPLHQ</sequence>
<gene>
    <name evidence="10" type="ORF">GCM10023184_40400</name>
</gene>
<dbReference type="Pfam" id="PF08447">
    <property type="entry name" value="PAS_3"/>
    <property type="match status" value="1"/>
</dbReference>
<feature type="domain" description="PAC" evidence="9">
    <location>
        <begin position="239"/>
        <end position="292"/>
    </location>
</feature>
<keyword evidence="4" id="KW-0808">Transferase</keyword>
<feature type="coiled-coil region" evidence="6">
    <location>
        <begin position="145"/>
        <end position="175"/>
    </location>
</feature>
<keyword evidence="5" id="KW-0418">Kinase</keyword>
<organism evidence="10 11">
    <name type="scientific">Flaviaesturariibacter amylovorans</name>
    <dbReference type="NCBI Taxonomy" id="1084520"/>
    <lineage>
        <taxon>Bacteria</taxon>
        <taxon>Pseudomonadati</taxon>
        <taxon>Bacteroidota</taxon>
        <taxon>Chitinophagia</taxon>
        <taxon>Chitinophagales</taxon>
        <taxon>Chitinophagaceae</taxon>
        <taxon>Flaviaestuariibacter</taxon>
    </lineage>
</organism>
<comment type="catalytic activity">
    <reaction evidence="1">
        <text>ATP + protein L-histidine = ADP + protein N-phospho-L-histidine.</text>
        <dbReference type="EC" id="2.7.13.3"/>
    </reaction>
</comment>
<dbReference type="InterPro" id="IPR001610">
    <property type="entry name" value="PAC"/>
</dbReference>